<evidence type="ECO:0000256" key="6">
    <source>
        <dbReference type="ARBA" id="ARBA00022806"/>
    </source>
</evidence>
<gene>
    <name evidence="18" type="primary">recG</name>
    <name evidence="18" type="ORF">JZ786_11785</name>
</gene>
<evidence type="ECO:0000256" key="1">
    <source>
        <dbReference type="ARBA" id="ARBA00007504"/>
    </source>
</evidence>
<dbReference type="InterPro" id="IPR033454">
    <property type="entry name" value="RecG_wedge"/>
</dbReference>
<evidence type="ECO:0000256" key="2">
    <source>
        <dbReference type="ARBA" id="ARBA00017846"/>
    </source>
</evidence>
<dbReference type="Pfam" id="PF17191">
    <property type="entry name" value="RecG_wedge"/>
    <property type="match status" value="1"/>
</dbReference>
<dbReference type="InterPro" id="IPR001650">
    <property type="entry name" value="Helicase_C-like"/>
</dbReference>
<keyword evidence="7 15" id="KW-0067">ATP-binding</keyword>
<evidence type="ECO:0000256" key="8">
    <source>
        <dbReference type="ARBA" id="ARBA00023125"/>
    </source>
</evidence>
<reference evidence="18 19" key="1">
    <citation type="submission" date="2021-02" db="EMBL/GenBank/DDBJ databases">
        <title>Alicyclobacillus curvatus sp. nov. and Alicyclobacillus mengziensis sp. nov., two acidophilic bacteria isolated from acid mine drainage.</title>
        <authorList>
            <person name="Huang Y."/>
        </authorList>
    </citation>
    <scope>NUCLEOTIDE SEQUENCE [LARGE SCALE GENOMIC DNA]</scope>
    <source>
        <strain evidence="18 19">S30H14</strain>
    </source>
</reference>
<dbReference type="PROSITE" id="PS51192">
    <property type="entry name" value="HELICASE_ATP_BIND_1"/>
    <property type="match status" value="1"/>
</dbReference>
<feature type="domain" description="Helicase C-terminal" evidence="17">
    <location>
        <begin position="457"/>
        <end position="610"/>
    </location>
</feature>
<evidence type="ECO:0000259" key="16">
    <source>
        <dbReference type="PROSITE" id="PS51192"/>
    </source>
</evidence>
<dbReference type="PROSITE" id="PS51194">
    <property type="entry name" value="HELICASE_CTER"/>
    <property type="match status" value="1"/>
</dbReference>
<keyword evidence="8" id="KW-0238">DNA-binding</keyword>
<dbReference type="InterPro" id="IPR012340">
    <property type="entry name" value="NA-bd_OB-fold"/>
</dbReference>
<dbReference type="SMART" id="SM00490">
    <property type="entry name" value="HELICc"/>
    <property type="match status" value="1"/>
</dbReference>
<comment type="catalytic activity">
    <reaction evidence="12 15">
        <text>Couples ATP hydrolysis with the unwinding of duplex DNA by translocating in the 3'-5' direction.</text>
        <dbReference type="EC" id="5.6.2.4"/>
    </reaction>
</comment>
<protein>
    <recommendedName>
        <fullName evidence="2 15">ATP-dependent DNA helicase RecG</fullName>
        <ecNumber evidence="13 15">5.6.2.4</ecNumber>
    </recommendedName>
</protein>
<dbReference type="CDD" id="cd17992">
    <property type="entry name" value="DEXHc_RecG"/>
    <property type="match status" value="1"/>
</dbReference>
<evidence type="ECO:0000256" key="15">
    <source>
        <dbReference type="RuleBase" id="RU363016"/>
    </source>
</evidence>
<comment type="catalytic activity">
    <reaction evidence="14 15">
        <text>ATP + H2O = ADP + phosphate + H(+)</text>
        <dbReference type="Rhea" id="RHEA:13065"/>
        <dbReference type="ChEBI" id="CHEBI:15377"/>
        <dbReference type="ChEBI" id="CHEBI:15378"/>
        <dbReference type="ChEBI" id="CHEBI:30616"/>
        <dbReference type="ChEBI" id="CHEBI:43474"/>
        <dbReference type="ChEBI" id="CHEBI:456216"/>
        <dbReference type="EC" id="5.6.2.4"/>
    </reaction>
</comment>
<dbReference type="GO" id="GO:0016787">
    <property type="term" value="F:hydrolase activity"/>
    <property type="evidence" value="ECO:0007669"/>
    <property type="project" value="UniProtKB-KW"/>
</dbReference>
<dbReference type="GO" id="GO:0043138">
    <property type="term" value="F:3'-5' DNA helicase activity"/>
    <property type="evidence" value="ECO:0007669"/>
    <property type="project" value="UniProtKB-EC"/>
</dbReference>
<keyword evidence="3 15" id="KW-0547">Nucleotide-binding</keyword>
<dbReference type="SUPFAM" id="SSF52540">
    <property type="entry name" value="P-loop containing nucleoside triphosphate hydrolases"/>
    <property type="match status" value="2"/>
</dbReference>
<evidence type="ECO:0000256" key="9">
    <source>
        <dbReference type="ARBA" id="ARBA00023172"/>
    </source>
</evidence>
<evidence type="ECO:0000256" key="10">
    <source>
        <dbReference type="ARBA" id="ARBA00023204"/>
    </source>
</evidence>
<dbReference type="GO" id="GO:0005524">
    <property type="term" value="F:ATP binding"/>
    <property type="evidence" value="ECO:0007669"/>
    <property type="project" value="UniProtKB-KW"/>
</dbReference>
<dbReference type="PANTHER" id="PTHR47964">
    <property type="entry name" value="ATP-DEPENDENT DNA HELICASE HOMOLOG RECG, CHLOROPLASTIC"/>
    <property type="match status" value="1"/>
</dbReference>
<keyword evidence="19" id="KW-1185">Reference proteome</keyword>
<dbReference type="NCBIfam" id="TIGR00643">
    <property type="entry name" value="recG"/>
    <property type="match status" value="1"/>
</dbReference>
<dbReference type="InterPro" id="IPR045562">
    <property type="entry name" value="RecG_dom3_C"/>
</dbReference>
<organism evidence="18 19">
    <name type="scientific">Alicyclobacillus mengziensis</name>
    <dbReference type="NCBI Taxonomy" id="2931921"/>
    <lineage>
        <taxon>Bacteria</taxon>
        <taxon>Bacillati</taxon>
        <taxon>Bacillota</taxon>
        <taxon>Bacilli</taxon>
        <taxon>Bacillales</taxon>
        <taxon>Alicyclobacillaceae</taxon>
        <taxon>Alicyclobacillus</taxon>
    </lineage>
</organism>
<accession>A0A9X7W379</accession>
<dbReference type="InterPro" id="IPR047112">
    <property type="entry name" value="RecG/Mfd"/>
</dbReference>
<dbReference type="RefSeq" id="WP_206658824.1">
    <property type="nucleotide sequence ID" value="NZ_CP071182.1"/>
</dbReference>
<keyword evidence="6 15" id="KW-0347">Helicase</keyword>
<evidence type="ECO:0000256" key="12">
    <source>
        <dbReference type="ARBA" id="ARBA00034617"/>
    </source>
</evidence>
<name>A0A9X7W379_9BACL</name>
<evidence type="ECO:0000256" key="5">
    <source>
        <dbReference type="ARBA" id="ARBA00022801"/>
    </source>
</evidence>
<dbReference type="Pfam" id="PF00270">
    <property type="entry name" value="DEAD"/>
    <property type="match status" value="1"/>
</dbReference>
<dbReference type="InterPro" id="IPR027417">
    <property type="entry name" value="P-loop_NTPase"/>
</dbReference>
<dbReference type="InterPro" id="IPR004609">
    <property type="entry name" value="ATP-dep_DNA_helicase_RecG"/>
</dbReference>
<sequence length="678" mass="76798">MMPDTPLSALPGVGQAKQKCLAQLGLETVWDLLHHFPIRYEDRRIRPIDGITEPSSVTVRAVVEGTASVRWQGRRSLVRVPIRVDNRYLLTALWFNQHYLRDKLTDGRILLASGRFDPAKRTLVVSHTEFRSGSELSADFVPIYRTTKGIRSPEIERLEHKALELYGNAIEEVLPRELVQKYRLCSHLEALWSMHKPGNEMARHQAHRRLAFEEFFIFQMQLQAFRLMRKQTEERVPLNIPDDAFYRFRRSLPHALTGAQERVCNELWADLRQPHPMVRLLQGDVGAGKTWVAMWAAYAVQQAGEQSAFMAPTEILAEQHFKEASERLVPLGLHVELLTGSTPLRERTRIKDSLEAGELDLVIGTHALLTEDIQFAKLGLVVVDEQHRFGVSQRELLREKGQDAHVLMMSATPIPRTLALAVYGDLDISVLDELPAGRKPIQTVVVKSRDEAKVILRVRQRLAAGRQAYVVAPLIEESDSGLDVLSATELEARLKDEFAGFSVTLMHGKMSSGDKDRIMHAFAHGDINVLVSTTVIEVGINVPNATVMMIYNAERFGLAQLHQLRGRVGRGPHESVCYLFSEAESSMARQRLQTLVDSQDGFFIAERDLELRGPGEFLGVRQSGLPEFSVGDVVRDLKVMEVARDEAVKLLKETDFWLLPRYQRLRDQLWAGQAPRYT</sequence>
<comment type="similarity">
    <text evidence="1 15">Belongs to the helicase family. RecG subfamily.</text>
</comment>
<dbReference type="Gene3D" id="2.40.50.140">
    <property type="entry name" value="Nucleic acid-binding proteins"/>
    <property type="match status" value="1"/>
</dbReference>
<dbReference type="NCBIfam" id="NF008168">
    <property type="entry name" value="PRK10917.2-2"/>
    <property type="match status" value="1"/>
</dbReference>
<evidence type="ECO:0000256" key="7">
    <source>
        <dbReference type="ARBA" id="ARBA00022840"/>
    </source>
</evidence>
<dbReference type="PANTHER" id="PTHR47964:SF1">
    <property type="entry name" value="ATP-DEPENDENT DNA HELICASE HOMOLOG RECG, CHLOROPLASTIC"/>
    <property type="match status" value="1"/>
</dbReference>
<dbReference type="SMART" id="SM00487">
    <property type="entry name" value="DEXDc"/>
    <property type="match status" value="1"/>
</dbReference>
<keyword evidence="5 15" id="KW-0378">Hydrolase</keyword>
<keyword evidence="9 15" id="KW-0233">DNA recombination</keyword>
<dbReference type="AlphaFoldDB" id="A0A9X7W379"/>
<dbReference type="EC" id="5.6.2.4" evidence="13 15"/>
<dbReference type="EMBL" id="CP071182">
    <property type="protein sequence ID" value="QSO49514.1"/>
    <property type="molecule type" value="Genomic_DNA"/>
</dbReference>
<dbReference type="SUPFAM" id="SSF50249">
    <property type="entry name" value="Nucleic acid-binding proteins"/>
    <property type="match status" value="1"/>
</dbReference>
<keyword evidence="4 15" id="KW-0227">DNA damage</keyword>
<dbReference type="KEGG" id="afx:JZ786_11785"/>
<evidence type="ECO:0000259" key="17">
    <source>
        <dbReference type="PROSITE" id="PS51194"/>
    </source>
</evidence>
<evidence type="ECO:0000313" key="18">
    <source>
        <dbReference type="EMBL" id="QSO49514.1"/>
    </source>
</evidence>
<proteinExistence type="inferred from homology"/>
<dbReference type="Pfam" id="PF00271">
    <property type="entry name" value="Helicase_C"/>
    <property type="match status" value="1"/>
</dbReference>
<evidence type="ECO:0000256" key="14">
    <source>
        <dbReference type="ARBA" id="ARBA00048988"/>
    </source>
</evidence>
<evidence type="ECO:0000256" key="3">
    <source>
        <dbReference type="ARBA" id="ARBA00022741"/>
    </source>
</evidence>
<dbReference type="Proteomes" id="UP000663505">
    <property type="component" value="Chromosome"/>
</dbReference>
<keyword evidence="11" id="KW-0413">Isomerase</keyword>
<dbReference type="GO" id="GO:0006281">
    <property type="term" value="P:DNA repair"/>
    <property type="evidence" value="ECO:0007669"/>
    <property type="project" value="UniProtKB-UniRule"/>
</dbReference>
<dbReference type="GO" id="GO:0006310">
    <property type="term" value="P:DNA recombination"/>
    <property type="evidence" value="ECO:0007669"/>
    <property type="project" value="UniProtKB-UniRule"/>
</dbReference>
<dbReference type="GO" id="GO:0003677">
    <property type="term" value="F:DNA binding"/>
    <property type="evidence" value="ECO:0007669"/>
    <property type="project" value="UniProtKB-KW"/>
</dbReference>
<evidence type="ECO:0000256" key="13">
    <source>
        <dbReference type="ARBA" id="ARBA00034808"/>
    </source>
</evidence>
<dbReference type="InterPro" id="IPR011545">
    <property type="entry name" value="DEAD/DEAH_box_helicase_dom"/>
</dbReference>
<dbReference type="Pfam" id="PF19833">
    <property type="entry name" value="RecG_dom3_C"/>
    <property type="match status" value="1"/>
</dbReference>
<evidence type="ECO:0000256" key="4">
    <source>
        <dbReference type="ARBA" id="ARBA00022763"/>
    </source>
</evidence>
<keyword evidence="10 15" id="KW-0234">DNA repair</keyword>
<comment type="function">
    <text evidence="15">Plays a critical role in recombination and DNA repair. Helps process Holliday junction intermediates to mature products by catalyzing branch migration. Has replication fork regression activity, unwinds stalled or blocked replication forks to make a HJ that can be resolved. Has a DNA unwinding activity characteristic of a DNA helicase with 3'-5' polarity.</text>
</comment>
<dbReference type="InterPro" id="IPR014001">
    <property type="entry name" value="Helicase_ATP-bd"/>
</dbReference>
<evidence type="ECO:0000256" key="11">
    <source>
        <dbReference type="ARBA" id="ARBA00023235"/>
    </source>
</evidence>
<evidence type="ECO:0000313" key="19">
    <source>
        <dbReference type="Proteomes" id="UP000663505"/>
    </source>
</evidence>
<dbReference type="Gene3D" id="3.40.50.300">
    <property type="entry name" value="P-loop containing nucleotide triphosphate hydrolases"/>
    <property type="match status" value="2"/>
</dbReference>
<dbReference type="NCBIfam" id="NF008165">
    <property type="entry name" value="PRK10917.1-3"/>
    <property type="match status" value="1"/>
</dbReference>
<feature type="domain" description="Helicase ATP-binding" evidence="16">
    <location>
        <begin position="270"/>
        <end position="431"/>
    </location>
</feature>